<sequence length="214" mass="24098">MSASDISSRQFVRDAEATKRRILDAATAEFAGHGYGGARVDQIAEAARSNKRMLYYYYGSKEALFLATLEAAYDHIRAAERELHLEELSPLQALEELVRFTWNYFVKHPEFMMLLNTENQHRAKHLKKSGQVHTMNSPVIETIGIILERGEKTGAVRPGIDPVQLYVSIAGLCYFYLSNVYTLSVAFGRELLSAPAMKERIDHVVDFVIAGVRA</sequence>
<dbReference type="Pfam" id="PF17938">
    <property type="entry name" value="TetR_C_29"/>
    <property type="match status" value="1"/>
</dbReference>
<dbReference type="PANTHER" id="PTHR30328:SF54">
    <property type="entry name" value="HTH-TYPE TRANSCRIPTIONAL REPRESSOR SCO4008"/>
    <property type="match status" value="1"/>
</dbReference>
<dbReference type="Pfam" id="PF00440">
    <property type="entry name" value="TetR_N"/>
    <property type="match status" value="1"/>
</dbReference>
<evidence type="ECO:0000256" key="2">
    <source>
        <dbReference type="PROSITE-ProRule" id="PRU00335"/>
    </source>
</evidence>
<dbReference type="OrthoDB" id="2356263at2"/>
<dbReference type="KEGG" id="moc:BB934_11225"/>
<dbReference type="InterPro" id="IPR036271">
    <property type="entry name" value="Tet_transcr_reg_TetR-rel_C_sf"/>
</dbReference>
<protein>
    <submittedName>
        <fullName evidence="4">TetR family transcriptional regulator</fullName>
    </submittedName>
</protein>
<proteinExistence type="predicted"/>
<dbReference type="GO" id="GO:0003677">
    <property type="term" value="F:DNA binding"/>
    <property type="evidence" value="ECO:0007669"/>
    <property type="project" value="UniProtKB-UniRule"/>
</dbReference>
<feature type="domain" description="HTH tetR-type" evidence="3">
    <location>
        <begin position="16"/>
        <end position="76"/>
    </location>
</feature>
<accession>A0A1B2EP19</accession>
<dbReference type="SUPFAM" id="SSF48498">
    <property type="entry name" value="Tetracyclin repressor-like, C-terminal domain"/>
    <property type="match status" value="1"/>
</dbReference>
<evidence type="ECO:0000256" key="1">
    <source>
        <dbReference type="ARBA" id="ARBA00023125"/>
    </source>
</evidence>
<dbReference type="InterPro" id="IPR041474">
    <property type="entry name" value="NicS_C"/>
</dbReference>
<dbReference type="AlphaFoldDB" id="A0A1B2EP19"/>
<name>A0A1B2EP19_9HYPH</name>
<dbReference type="PRINTS" id="PR00455">
    <property type="entry name" value="HTHTETR"/>
</dbReference>
<dbReference type="RefSeq" id="WP_099512754.1">
    <property type="nucleotide sequence ID" value="NZ_CP016616.1"/>
</dbReference>
<dbReference type="InterPro" id="IPR050109">
    <property type="entry name" value="HTH-type_TetR-like_transc_reg"/>
</dbReference>
<dbReference type="Gene3D" id="1.10.357.10">
    <property type="entry name" value="Tetracycline Repressor, domain 2"/>
    <property type="match status" value="1"/>
</dbReference>
<dbReference type="InterPro" id="IPR001647">
    <property type="entry name" value="HTH_TetR"/>
</dbReference>
<evidence type="ECO:0000313" key="4">
    <source>
        <dbReference type="EMBL" id="ANY81733.1"/>
    </source>
</evidence>
<dbReference type="SUPFAM" id="SSF46689">
    <property type="entry name" value="Homeodomain-like"/>
    <property type="match status" value="1"/>
</dbReference>
<reference evidence="4" key="1">
    <citation type="submission" date="2016-07" db="EMBL/GenBank/DDBJ databases">
        <title>Microvirga ossetica sp. nov. a new species of rhizobia isolated from root nodules of the legume species Vicia alpestris Steven originated from North Ossetia region in the Caucasus.</title>
        <authorList>
            <person name="Safronova V.I."/>
            <person name="Kuznetsova I.G."/>
            <person name="Sazanova A.L."/>
            <person name="Belimov A."/>
            <person name="Andronov E."/>
            <person name="Osledkin Y.S."/>
            <person name="Onishchuk O.P."/>
            <person name="Kurchak O.N."/>
            <person name="Shaposhnikov A.I."/>
            <person name="Willems A."/>
            <person name="Tikhonovich I.A."/>
        </authorList>
    </citation>
    <scope>NUCLEOTIDE SEQUENCE [LARGE SCALE GENOMIC DNA]</scope>
    <source>
        <strain evidence="4">V5/3M</strain>
    </source>
</reference>
<evidence type="ECO:0000259" key="3">
    <source>
        <dbReference type="PROSITE" id="PS50977"/>
    </source>
</evidence>
<dbReference type="InterPro" id="IPR009057">
    <property type="entry name" value="Homeodomain-like_sf"/>
</dbReference>
<gene>
    <name evidence="4" type="ORF">BB934_11225</name>
</gene>
<dbReference type="EMBL" id="CP016616">
    <property type="protein sequence ID" value="ANY81733.1"/>
    <property type="molecule type" value="Genomic_DNA"/>
</dbReference>
<dbReference type="PROSITE" id="PS50977">
    <property type="entry name" value="HTH_TETR_2"/>
    <property type="match status" value="1"/>
</dbReference>
<dbReference type="PANTHER" id="PTHR30328">
    <property type="entry name" value="TRANSCRIPTIONAL REPRESSOR"/>
    <property type="match status" value="1"/>
</dbReference>
<organism evidence="4">
    <name type="scientific">Microvirga ossetica</name>
    <dbReference type="NCBI Taxonomy" id="1882682"/>
    <lineage>
        <taxon>Bacteria</taxon>
        <taxon>Pseudomonadati</taxon>
        <taxon>Pseudomonadota</taxon>
        <taxon>Alphaproteobacteria</taxon>
        <taxon>Hyphomicrobiales</taxon>
        <taxon>Methylobacteriaceae</taxon>
        <taxon>Microvirga</taxon>
    </lineage>
</organism>
<keyword evidence="1 2" id="KW-0238">DNA-binding</keyword>
<feature type="DNA-binding region" description="H-T-H motif" evidence="2">
    <location>
        <begin position="39"/>
        <end position="58"/>
    </location>
</feature>